<organism evidence="5 6">
    <name type="scientific">Bariatricus massiliensis</name>
    <dbReference type="NCBI Taxonomy" id="1745713"/>
    <lineage>
        <taxon>Bacteria</taxon>
        <taxon>Bacillati</taxon>
        <taxon>Bacillota</taxon>
        <taxon>Clostridia</taxon>
        <taxon>Lachnospirales</taxon>
        <taxon>Lachnospiraceae</taxon>
        <taxon>Bariatricus</taxon>
    </lineage>
</organism>
<keyword evidence="6" id="KW-1185">Reference proteome</keyword>
<dbReference type="PANTHER" id="PTHR47893:SF1">
    <property type="entry name" value="REGULATORY PROTEIN PCHR"/>
    <property type="match status" value="1"/>
</dbReference>
<evidence type="ECO:0000256" key="2">
    <source>
        <dbReference type="ARBA" id="ARBA00023125"/>
    </source>
</evidence>
<keyword evidence="1" id="KW-0805">Transcription regulation</keyword>
<dbReference type="EMBL" id="JAJCIS010000003">
    <property type="protein sequence ID" value="MCB7387146.1"/>
    <property type="molecule type" value="Genomic_DNA"/>
</dbReference>
<sequence>MKYNLEQIETGLSQLPDENRIETCRLHHGIELSFLTLKSDKIALPHDALKHILEINYCRAGRIGWKMASGETIYLGAGDYSLHTMDACANSVMTLPNDYYEGFTLCIDSNILTQNPPELLAGTGITGEFLLNKFCTNGTPASFAGNAETESIFSGFYEQRESFRLPYQKLKVLELLLYLGKRDVSSKEHLSGYQSEQVEIIRNIHQLLTEHMEQHFTIESLAKQYLINPTTLKTVFKAVYGNSIAAHTKEHRMERAARLLLQTQDSISKIAQAVGYGNQSKFTASFKEYFGVLPTEYRKYHHE</sequence>
<evidence type="ECO:0000313" key="5">
    <source>
        <dbReference type="EMBL" id="MCB7387146.1"/>
    </source>
</evidence>
<keyword evidence="2" id="KW-0238">DNA-binding</keyword>
<dbReference type="RefSeq" id="WP_066733899.1">
    <property type="nucleotide sequence ID" value="NZ_JAJCIQ010000003.1"/>
</dbReference>
<protein>
    <submittedName>
        <fullName evidence="5">AraC family transcriptional regulator</fullName>
    </submittedName>
</protein>
<dbReference type="Gene3D" id="1.10.10.60">
    <property type="entry name" value="Homeodomain-like"/>
    <property type="match status" value="2"/>
</dbReference>
<dbReference type="InterPro" id="IPR009057">
    <property type="entry name" value="Homeodomain-like_sf"/>
</dbReference>
<dbReference type="PROSITE" id="PS01124">
    <property type="entry name" value="HTH_ARAC_FAMILY_2"/>
    <property type="match status" value="1"/>
</dbReference>
<dbReference type="SUPFAM" id="SSF46689">
    <property type="entry name" value="Homeodomain-like"/>
    <property type="match status" value="1"/>
</dbReference>
<evidence type="ECO:0000313" key="6">
    <source>
        <dbReference type="Proteomes" id="UP001299546"/>
    </source>
</evidence>
<evidence type="ECO:0000256" key="1">
    <source>
        <dbReference type="ARBA" id="ARBA00023015"/>
    </source>
</evidence>
<dbReference type="PANTHER" id="PTHR47893">
    <property type="entry name" value="REGULATORY PROTEIN PCHR"/>
    <property type="match status" value="1"/>
</dbReference>
<gene>
    <name evidence="5" type="ORF">LIZ65_07565</name>
</gene>
<feature type="domain" description="HTH araC/xylS-type" evidence="4">
    <location>
        <begin position="202"/>
        <end position="300"/>
    </location>
</feature>
<accession>A0ABS8DFF0</accession>
<dbReference type="InterPro" id="IPR018062">
    <property type="entry name" value="HTH_AraC-typ_CS"/>
</dbReference>
<dbReference type="SMART" id="SM00342">
    <property type="entry name" value="HTH_ARAC"/>
    <property type="match status" value="1"/>
</dbReference>
<dbReference type="InterPro" id="IPR020449">
    <property type="entry name" value="Tscrpt_reg_AraC-type_HTH"/>
</dbReference>
<dbReference type="Pfam" id="PF12833">
    <property type="entry name" value="HTH_18"/>
    <property type="match status" value="1"/>
</dbReference>
<keyword evidence="3" id="KW-0804">Transcription</keyword>
<dbReference type="InterPro" id="IPR053142">
    <property type="entry name" value="PchR_regulatory_protein"/>
</dbReference>
<dbReference type="PROSITE" id="PS00041">
    <property type="entry name" value="HTH_ARAC_FAMILY_1"/>
    <property type="match status" value="1"/>
</dbReference>
<proteinExistence type="predicted"/>
<reference evidence="5 6" key="1">
    <citation type="submission" date="2021-10" db="EMBL/GenBank/DDBJ databases">
        <title>Collection of gut derived symbiotic bacterial strains cultured from healthy donors.</title>
        <authorList>
            <person name="Lin H."/>
            <person name="Littmann E."/>
            <person name="Kohout C."/>
            <person name="Pamer E.G."/>
        </authorList>
    </citation>
    <scope>NUCLEOTIDE SEQUENCE [LARGE SCALE GENOMIC DNA]</scope>
    <source>
        <strain evidence="5 6">DFI.1.165</strain>
    </source>
</reference>
<comment type="caution">
    <text evidence="5">The sequence shown here is derived from an EMBL/GenBank/DDBJ whole genome shotgun (WGS) entry which is preliminary data.</text>
</comment>
<evidence type="ECO:0000259" key="4">
    <source>
        <dbReference type="PROSITE" id="PS01124"/>
    </source>
</evidence>
<name>A0ABS8DFF0_9FIRM</name>
<dbReference type="PRINTS" id="PR00032">
    <property type="entry name" value="HTHARAC"/>
</dbReference>
<dbReference type="Proteomes" id="UP001299546">
    <property type="component" value="Unassembled WGS sequence"/>
</dbReference>
<evidence type="ECO:0000256" key="3">
    <source>
        <dbReference type="ARBA" id="ARBA00023163"/>
    </source>
</evidence>
<dbReference type="InterPro" id="IPR018060">
    <property type="entry name" value="HTH_AraC"/>
</dbReference>